<gene>
    <name evidence="2" type="ORF">LACBIDRAFT_304819</name>
</gene>
<dbReference type="KEGG" id="lbc:LACBIDRAFT_304819"/>
<sequence>MRYNDLGHPLCGHLRDGSWALDYVHQRLTHQMAEFPNLAKPALWLKERFDRVKATVPNFLRPKSFALVISEAYKAARRAGMEQCSEFVASGHVFTQDLAMCGVQMLSLFIFTPPG</sequence>
<name>B0DME9_LACBS</name>
<dbReference type="InterPro" id="IPR010401">
    <property type="entry name" value="AGL/Gdb1"/>
</dbReference>
<dbReference type="PANTHER" id="PTHR10569">
    <property type="entry name" value="GLYCOGEN DEBRANCHING ENZYME"/>
    <property type="match status" value="1"/>
</dbReference>
<evidence type="ECO:0000259" key="1">
    <source>
        <dbReference type="Pfam" id="PF14702"/>
    </source>
</evidence>
<feature type="domain" description="Glycogen debranching enzyme central" evidence="1">
    <location>
        <begin position="1"/>
        <end position="28"/>
    </location>
</feature>
<dbReference type="RefSeq" id="XP_001885070.1">
    <property type="nucleotide sequence ID" value="XM_001885035.1"/>
</dbReference>
<dbReference type="Proteomes" id="UP000001194">
    <property type="component" value="Unassembled WGS sequence"/>
</dbReference>
<dbReference type="OrthoDB" id="10248904at2759"/>
<dbReference type="STRING" id="486041.B0DME9"/>
<dbReference type="AlphaFoldDB" id="B0DME9"/>
<dbReference type="HOGENOM" id="CLU_2109467_0_0_1"/>
<dbReference type="InParanoid" id="B0DME9"/>
<proteinExistence type="predicted"/>
<dbReference type="PANTHER" id="PTHR10569:SF2">
    <property type="entry name" value="GLYCOGEN DEBRANCHING ENZYME"/>
    <property type="match status" value="1"/>
</dbReference>
<dbReference type="GO" id="GO:0004135">
    <property type="term" value="F:amylo-alpha-1,6-glucosidase activity"/>
    <property type="evidence" value="ECO:0007669"/>
    <property type="project" value="InterPro"/>
</dbReference>
<dbReference type="GO" id="GO:0004134">
    <property type="term" value="F:4-alpha-glucanotransferase activity"/>
    <property type="evidence" value="ECO:0007669"/>
    <property type="project" value="InterPro"/>
</dbReference>
<reference evidence="2 3" key="1">
    <citation type="journal article" date="2008" name="Nature">
        <title>The genome of Laccaria bicolor provides insights into mycorrhizal symbiosis.</title>
        <authorList>
            <person name="Martin F."/>
            <person name="Aerts A."/>
            <person name="Ahren D."/>
            <person name="Brun A."/>
            <person name="Danchin E.G.J."/>
            <person name="Duchaussoy F."/>
            <person name="Gibon J."/>
            <person name="Kohler A."/>
            <person name="Lindquist E."/>
            <person name="Pereda V."/>
            <person name="Salamov A."/>
            <person name="Shapiro H.J."/>
            <person name="Wuyts J."/>
            <person name="Blaudez D."/>
            <person name="Buee M."/>
            <person name="Brokstein P."/>
            <person name="Canbaeck B."/>
            <person name="Cohen D."/>
            <person name="Courty P.E."/>
            <person name="Coutinho P.M."/>
            <person name="Delaruelle C."/>
            <person name="Detter J.C."/>
            <person name="Deveau A."/>
            <person name="DiFazio S."/>
            <person name="Duplessis S."/>
            <person name="Fraissinet-Tachet L."/>
            <person name="Lucic E."/>
            <person name="Frey-Klett P."/>
            <person name="Fourrey C."/>
            <person name="Feussner I."/>
            <person name="Gay G."/>
            <person name="Grimwood J."/>
            <person name="Hoegger P.J."/>
            <person name="Jain P."/>
            <person name="Kilaru S."/>
            <person name="Labbe J."/>
            <person name="Lin Y.C."/>
            <person name="Legue V."/>
            <person name="Le Tacon F."/>
            <person name="Marmeisse R."/>
            <person name="Melayah D."/>
            <person name="Montanini B."/>
            <person name="Muratet M."/>
            <person name="Nehls U."/>
            <person name="Niculita-Hirzel H."/>
            <person name="Oudot-Le Secq M.P."/>
            <person name="Peter M."/>
            <person name="Quesneville H."/>
            <person name="Rajashekar B."/>
            <person name="Reich M."/>
            <person name="Rouhier N."/>
            <person name="Schmutz J."/>
            <person name="Yin T."/>
            <person name="Chalot M."/>
            <person name="Henrissat B."/>
            <person name="Kuees U."/>
            <person name="Lucas S."/>
            <person name="Van de Peer Y."/>
            <person name="Podila G.K."/>
            <person name="Polle A."/>
            <person name="Pukkila P.J."/>
            <person name="Richardson P.M."/>
            <person name="Rouze P."/>
            <person name="Sanders I.R."/>
            <person name="Stajich J.E."/>
            <person name="Tunlid A."/>
            <person name="Tuskan G."/>
            <person name="Grigoriev I.V."/>
        </authorList>
    </citation>
    <scope>NUCLEOTIDE SEQUENCE [LARGE SCALE GENOMIC DNA]</scope>
    <source>
        <strain evidence="3">S238N-H82 / ATCC MYA-4686</strain>
    </source>
</reference>
<protein>
    <submittedName>
        <fullName evidence="2">Predicted protein</fullName>
    </submittedName>
</protein>
<accession>B0DME9</accession>
<organism evidence="3">
    <name type="scientific">Laccaria bicolor (strain S238N-H82 / ATCC MYA-4686)</name>
    <name type="common">Bicoloured deceiver</name>
    <name type="synonym">Laccaria laccata var. bicolor</name>
    <dbReference type="NCBI Taxonomy" id="486041"/>
    <lineage>
        <taxon>Eukaryota</taxon>
        <taxon>Fungi</taxon>
        <taxon>Dikarya</taxon>
        <taxon>Basidiomycota</taxon>
        <taxon>Agaricomycotina</taxon>
        <taxon>Agaricomycetes</taxon>
        <taxon>Agaricomycetidae</taxon>
        <taxon>Agaricales</taxon>
        <taxon>Agaricineae</taxon>
        <taxon>Hydnangiaceae</taxon>
        <taxon>Laccaria</taxon>
    </lineage>
</organism>
<evidence type="ECO:0000313" key="2">
    <source>
        <dbReference type="EMBL" id="EDR04179.1"/>
    </source>
</evidence>
<dbReference type="GO" id="GO:0005980">
    <property type="term" value="P:glycogen catabolic process"/>
    <property type="evidence" value="ECO:0007669"/>
    <property type="project" value="InterPro"/>
</dbReference>
<keyword evidence="3" id="KW-1185">Reference proteome</keyword>
<dbReference type="InterPro" id="IPR032788">
    <property type="entry name" value="AGL_central"/>
</dbReference>
<dbReference type="Pfam" id="PF14702">
    <property type="entry name" value="hGDE_central"/>
    <property type="match status" value="1"/>
</dbReference>
<evidence type="ECO:0000313" key="3">
    <source>
        <dbReference type="Proteomes" id="UP000001194"/>
    </source>
</evidence>
<dbReference type="EMBL" id="DS547119">
    <property type="protein sequence ID" value="EDR04179.1"/>
    <property type="molecule type" value="Genomic_DNA"/>
</dbReference>
<dbReference type="GeneID" id="6080788"/>